<dbReference type="EMBL" id="JACBKZ010000014">
    <property type="protein sequence ID" value="KAF5933494.1"/>
    <property type="molecule type" value="Genomic_DNA"/>
</dbReference>
<sequence>MLKERNMDVVVFQETKKSRISDIEVRTVWAREKMEFMAVDAEIGEVVVVDPSHVKAKASRPQLGGSFKSVEGTMEYDFLEKEFTEDEIKTVVKECDGNKAPGPDGFNIIKSLPFTYLGLPLGANLRRKATWKPVLDKVGDNRRTNFWTDIWCQAASLKDLFLGLYRLCAFDWFLSNLGANASISLCFLCGANLVGIVEASYDAFCISLPC</sequence>
<reference evidence="1 2" key="2">
    <citation type="submission" date="2020-07" db="EMBL/GenBank/DDBJ databases">
        <title>Genome assembly of wild tea tree DASZ reveals pedigree and selection history of tea varieties.</title>
        <authorList>
            <person name="Zhang W."/>
        </authorList>
    </citation>
    <scope>NUCLEOTIDE SEQUENCE [LARGE SCALE GENOMIC DNA]</scope>
    <source>
        <strain evidence="2">cv. G240</strain>
        <tissue evidence="1">Leaf</tissue>
    </source>
</reference>
<name>A0A7J7G2H5_CAMSI</name>
<dbReference type="Proteomes" id="UP000593564">
    <property type="component" value="Unassembled WGS sequence"/>
</dbReference>
<comment type="caution">
    <text evidence="1">The sequence shown here is derived from an EMBL/GenBank/DDBJ whole genome shotgun (WGS) entry which is preliminary data.</text>
</comment>
<gene>
    <name evidence="1" type="ORF">HYC85_029665</name>
</gene>
<evidence type="ECO:0008006" key="3">
    <source>
        <dbReference type="Google" id="ProtNLM"/>
    </source>
</evidence>
<protein>
    <recommendedName>
        <fullName evidence="3">Reverse transcriptase domain-containing protein</fullName>
    </recommendedName>
</protein>
<keyword evidence="2" id="KW-1185">Reference proteome</keyword>
<organism evidence="1 2">
    <name type="scientific">Camellia sinensis</name>
    <name type="common">Tea plant</name>
    <name type="synonym">Thea sinensis</name>
    <dbReference type="NCBI Taxonomy" id="4442"/>
    <lineage>
        <taxon>Eukaryota</taxon>
        <taxon>Viridiplantae</taxon>
        <taxon>Streptophyta</taxon>
        <taxon>Embryophyta</taxon>
        <taxon>Tracheophyta</taxon>
        <taxon>Spermatophyta</taxon>
        <taxon>Magnoliopsida</taxon>
        <taxon>eudicotyledons</taxon>
        <taxon>Gunneridae</taxon>
        <taxon>Pentapetalae</taxon>
        <taxon>asterids</taxon>
        <taxon>Ericales</taxon>
        <taxon>Theaceae</taxon>
        <taxon>Camellia</taxon>
    </lineage>
</organism>
<reference evidence="2" key="1">
    <citation type="journal article" date="2020" name="Nat. Commun.">
        <title>Genome assembly of wild tea tree DASZ reveals pedigree and selection history of tea varieties.</title>
        <authorList>
            <person name="Zhang W."/>
            <person name="Zhang Y."/>
            <person name="Qiu H."/>
            <person name="Guo Y."/>
            <person name="Wan H."/>
            <person name="Zhang X."/>
            <person name="Scossa F."/>
            <person name="Alseekh S."/>
            <person name="Zhang Q."/>
            <person name="Wang P."/>
            <person name="Xu L."/>
            <person name="Schmidt M.H."/>
            <person name="Jia X."/>
            <person name="Li D."/>
            <person name="Zhu A."/>
            <person name="Guo F."/>
            <person name="Chen W."/>
            <person name="Ni D."/>
            <person name="Usadel B."/>
            <person name="Fernie A.R."/>
            <person name="Wen W."/>
        </authorList>
    </citation>
    <scope>NUCLEOTIDE SEQUENCE [LARGE SCALE GENOMIC DNA]</scope>
    <source>
        <strain evidence="2">cv. G240</strain>
    </source>
</reference>
<accession>A0A7J7G2H5</accession>
<evidence type="ECO:0000313" key="1">
    <source>
        <dbReference type="EMBL" id="KAF5933494.1"/>
    </source>
</evidence>
<evidence type="ECO:0000313" key="2">
    <source>
        <dbReference type="Proteomes" id="UP000593564"/>
    </source>
</evidence>
<dbReference type="AlphaFoldDB" id="A0A7J7G2H5"/>
<proteinExistence type="predicted"/>